<feature type="region of interest" description="Disordered" evidence="1">
    <location>
        <begin position="1"/>
        <end position="26"/>
    </location>
</feature>
<name>A0ABR1V2C4_9PEZI</name>
<dbReference type="EMBL" id="JAQQWL010000007">
    <property type="protein sequence ID" value="KAK8064415.1"/>
    <property type="molecule type" value="Genomic_DNA"/>
</dbReference>
<reference evidence="2 3" key="1">
    <citation type="submission" date="2023-01" db="EMBL/GenBank/DDBJ databases">
        <title>Analysis of 21 Apiospora genomes using comparative genomics revels a genus with tremendous synthesis potential of carbohydrate active enzymes and secondary metabolites.</title>
        <authorList>
            <person name="Sorensen T."/>
        </authorList>
    </citation>
    <scope>NUCLEOTIDE SEQUENCE [LARGE SCALE GENOMIC DNA]</scope>
    <source>
        <strain evidence="2 3">CBS 135458</strain>
    </source>
</reference>
<comment type="caution">
    <text evidence="2">The sequence shown here is derived from an EMBL/GenBank/DDBJ whole genome shotgun (WGS) entry which is preliminary data.</text>
</comment>
<organism evidence="2 3">
    <name type="scientific">Apiospora phragmitis</name>
    <dbReference type="NCBI Taxonomy" id="2905665"/>
    <lineage>
        <taxon>Eukaryota</taxon>
        <taxon>Fungi</taxon>
        <taxon>Dikarya</taxon>
        <taxon>Ascomycota</taxon>
        <taxon>Pezizomycotina</taxon>
        <taxon>Sordariomycetes</taxon>
        <taxon>Xylariomycetidae</taxon>
        <taxon>Amphisphaeriales</taxon>
        <taxon>Apiosporaceae</taxon>
        <taxon>Apiospora</taxon>
    </lineage>
</organism>
<accession>A0ABR1V2C4</accession>
<evidence type="ECO:0000256" key="1">
    <source>
        <dbReference type="SAM" id="MobiDB-lite"/>
    </source>
</evidence>
<sequence length="63" mass="6882">MPNVSQGWDKNKVSAGRPQPAHGRLEGWNSEVNFPSFSAQELKLVVVVLAAGHGNTLNFENLH</sequence>
<dbReference type="Proteomes" id="UP001480595">
    <property type="component" value="Unassembled WGS sequence"/>
</dbReference>
<gene>
    <name evidence="2" type="ORF">PG994_007053</name>
</gene>
<keyword evidence="3" id="KW-1185">Reference proteome</keyword>
<evidence type="ECO:0000313" key="2">
    <source>
        <dbReference type="EMBL" id="KAK8064415.1"/>
    </source>
</evidence>
<dbReference type="GeneID" id="92091525"/>
<evidence type="ECO:0000313" key="3">
    <source>
        <dbReference type="Proteomes" id="UP001480595"/>
    </source>
</evidence>
<protein>
    <submittedName>
        <fullName evidence="2">Uncharacterized protein</fullName>
    </submittedName>
</protein>
<proteinExistence type="predicted"/>
<dbReference type="RefSeq" id="XP_066715404.1">
    <property type="nucleotide sequence ID" value="XM_066858462.1"/>
</dbReference>